<dbReference type="PROSITE" id="PS00571">
    <property type="entry name" value="AMIDASES"/>
    <property type="match status" value="1"/>
</dbReference>
<reference evidence="3 4" key="1">
    <citation type="submission" date="2015-11" db="EMBL/GenBank/DDBJ databases">
        <title>Expanding the genomic diversity of Burkholderia species for the development of highly accurate diagnostics.</title>
        <authorList>
            <person name="Sahl J."/>
            <person name="Keim P."/>
            <person name="Wagner D."/>
        </authorList>
    </citation>
    <scope>NUCLEOTIDE SEQUENCE [LARGE SCALE GENOMIC DNA]</scope>
    <source>
        <strain evidence="3 4">MSMB574WGS</strain>
    </source>
</reference>
<proteinExistence type="inferred from homology"/>
<comment type="similarity">
    <text evidence="1">Belongs to the amidase family.</text>
</comment>
<evidence type="ECO:0000313" key="4">
    <source>
        <dbReference type="Proteomes" id="UP000061512"/>
    </source>
</evidence>
<dbReference type="GO" id="GO:0016787">
    <property type="term" value="F:hydrolase activity"/>
    <property type="evidence" value="ECO:0007669"/>
    <property type="project" value="UniProtKB-KW"/>
</dbReference>
<dbReference type="InterPro" id="IPR023631">
    <property type="entry name" value="Amidase_dom"/>
</dbReference>
<evidence type="ECO:0000256" key="1">
    <source>
        <dbReference type="ARBA" id="ARBA00009199"/>
    </source>
</evidence>
<evidence type="ECO:0000313" key="3">
    <source>
        <dbReference type="EMBL" id="KWF61169.1"/>
    </source>
</evidence>
<comment type="caution">
    <text evidence="3">The sequence shown here is derived from an EMBL/GenBank/DDBJ whole genome shotgun (WGS) entry which is preliminary data.</text>
</comment>
<dbReference type="PANTHER" id="PTHR11895">
    <property type="entry name" value="TRANSAMIDASE"/>
    <property type="match status" value="1"/>
</dbReference>
<dbReference type="Pfam" id="PF01425">
    <property type="entry name" value="Amidase"/>
    <property type="match status" value="1"/>
</dbReference>
<evidence type="ECO:0000259" key="2">
    <source>
        <dbReference type="Pfam" id="PF01425"/>
    </source>
</evidence>
<dbReference type="Proteomes" id="UP000061512">
    <property type="component" value="Unassembled WGS sequence"/>
</dbReference>
<sequence>MHPDYLAHDAIGLAALVRERKVSPLELLDAAIGRAEAVNGAINAIVLQDYDAARARAAATTALDAPFAGVPYLVKDLGAAVAGLPLSMGSRHYRYFVPGDDSPVIARSRAAGLNVFGKTNTSEIGQMPYTEPELFGACRNPWNLDHTPGGSSGGAAAAVAAGVVPLAHASDGGGSIRIPASCCALFGLKPSRNPALVDLPTHGELAVQHALSRSVRDSALLLDVTTGQTLPPGAPGTFLGALETPPGPLRIGLVVDPMLAPALDADTRAALDDAAALVESLGHHVEPATLPIDYARAAETFLTLWATIAEEMVLGARSLTGRTPRRGEFEAATWAMAAVGRHLARARLPDVLEWQRQLTVQVAGVVSRYDAILCASLAGPPVKIGELQPTPLEAAQMRLVATLPARPLLRELLAKASQKAFAWAGCTELFNLTGQPAMSVPLYWNARGLPIGVQFAARHGDDALLLRLARQLEQARPWFERRPPLMQAQR</sequence>
<dbReference type="InterPro" id="IPR036928">
    <property type="entry name" value="AS_sf"/>
</dbReference>
<feature type="domain" description="Amidase" evidence="2">
    <location>
        <begin position="26"/>
        <end position="466"/>
    </location>
</feature>
<dbReference type="PANTHER" id="PTHR11895:SF7">
    <property type="entry name" value="GLUTAMYL-TRNA(GLN) AMIDOTRANSFERASE SUBUNIT A, MITOCHONDRIAL"/>
    <property type="match status" value="1"/>
</dbReference>
<dbReference type="InterPro" id="IPR000120">
    <property type="entry name" value="Amidase"/>
</dbReference>
<dbReference type="AlphaFoldDB" id="A0A132EWS5"/>
<organism evidence="3 4">
    <name type="scientific">Burkholderia pseudomultivorans</name>
    <dbReference type="NCBI Taxonomy" id="1207504"/>
    <lineage>
        <taxon>Bacteria</taxon>
        <taxon>Pseudomonadati</taxon>
        <taxon>Pseudomonadota</taxon>
        <taxon>Betaproteobacteria</taxon>
        <taxon>Burkholderiales</taxon>
        <taxon>Burkholderiaceae</taxon>
        <taxon>Burkholderia</taxon>
        <taxon>Burkholderia cepacia complex</taxon>
    </lineage>
</organism>
<dbReference type="RefSeq" id="WP_040126441.1">
    <property type="nucleotide sequence ID" value="NZ_LOXO01000011.1"/>
</dbReference>
<dbReference type="SUPFAM" id="SSF75304">
    <property type="entry name" value="Amidase signature (AS) enzymes"/>
    <property type="match status" value="1"/>
</dbReference>
<protein>
    <submittedName>
        <fullName evidence="3">6-aminohexanoate hydrolase</fullName>
    </submittedName>
</protein>
<dbReference type="InterPro" id="IPR020556">
    <property type="entry name" value="Amidase_CS"/>
</dbReference>
<gene>
    <name evidence="3" type="ORF">WT57_25955</name>
</gene>
<name>A0A132EWS5_9BURK</name>
<keyword evidence="3" id="KW-0378">Hydrolase</keyword>
<accession>A0A132EWS5</accession>
<dbReference type="Gene3D" id="3.90.1300.10">
    <property type="entry name" value="Amidase signature (AS) domain"/>
    <property type="match status" value="1"/>
</dbReference>
<dbReference type="EMBL" id="LPJX01000053">
    <property type="protein sequence ID" value="KWF61169.1"/>
    <property type="molecule type" value="Genomic_DNA"/>
</dbReference>